<accession>A0A5C5R9V2</accession>
<keyword evidence="2" id="KW-1185">Reference proteome</keyword>
<sequence>MGRILTRAVLDADGYTQRTIDAELTKGTLRRVTHAAYTRQPAGKPWDEHLLLIEAIALRGNWVFSHQSAAAVHGMAAYGFGYKTVHVTVDATGGGGIRGGLHIHARPLRAEDVVEVRGIRVTSPARTAADVAMNGDHGQALAIIDSARLRPRFPKAGARKPVTVDQLEEVAEYLGRRPGAPMYRRVIGESSEHSESAGESRTRAMLIDWKLPMPELQKHYLLSGSTYYADFSYPGMIGEFDGTAKYRNDPGRAEYEARRGGDFRRDGIAVVNWYWEDLADRERIYDILTKQMLHCGVIPRIPLFPG</sequence>
<dbReference type="RefSeq" id="WP_146560919.1">
    <property type="nucleotide sequence ID" value="NZ_VIGW01000004.1"/>
</dbReference>
<protein>
    <recommendedName>
        <fullName evidence="3">Type IV toxin-antitoxin system AbiEi family antitoxin domain-containing protein</fullName>
    </recommendedName>
</protein>
<reference evidence="1 2" key="1">
    <citation type="submission" date="2019-06" db="EMBL/GenBank/DDBJ databases">
        <title>Tsukamurella conjunctivitidis sp. nov., Tsukamurella assacharolytica sp. nov. and Tsukamurella sputae sp. nov. isolated from patients with conjunctivitis, bacteraemia (lymphoma) and respiratory infection (sputum) in Hong Kong.</title>
        <authorList>
            <person name="Teng J.L.L."/>
            <person name="Lee H.H."/>
            <person name="Fong J.Y.H."/>
            <person name="Fok K.M.N."/>
            <person name="Lau S.K.P."/>
            <person name="Woo P.C.Y."/>
        </authorList>
    </citation>
    <scope>NUCLEOTIDE SEQUENCE [LARGE SCALE GENOMIC DNA]</scope>
    <source>
        <strain evidence="1 2">HKU71</strain>
    </source>
</reference>
<evidence type="ECO:0000313" key="2">
    <source>
        <dbReference type="Proteomes" id="UP000317291"/>
    </source>
</evidence>
<organism evidence="1 2">
    <name type="scientific">Tsukamurella asaccharolytica</name>
    <dbReference type="NCBI Taxonomy" id="2592067"/>
    <lineage>
        <taxon>Bacteria</taxon>
        <taxon>Bacillati</taxon>
        <taxon>Actinomycetota</taxon>
        <taxon>Actinomycetes</taxon>
        <taxon>Mycobacteriales</taxon>
        <taxon>Tsukamurellaceae</taxon>
        <taxon>Tsukamurella</taxon>
    </lineage>
</organism>
<dbReference type="OrthoDB" id="5517693at2"/>
<dbReference type="EMBL" id="VIGW01000004">
    <property type="protein sequence ID" value="TWS19598.1"/>
    <property type="molecule type" value="Genomic_DNA"/>
</dbReference>
<evidence type="ECO:0008006" key="3">
    <source>
        <dbReference type="Google" id="ProtNLM"/>
    </source>
</evidence>
<dbReference type="Proteomes" id="UP000317291">
    <property type="component" value="Unassembled WGS sequence"/>
</dbReference>
<proteinExistence type="predicted"/>
<evidence type="ECO:0000313" key="1">
    <source>
        <dbReference type="EMBL" id="TWS19598.1"/>
    </source>
</evidence>
<dbReference type="AlphaFoldDB" id="A0A5C5R9V2"/>
<comment type="caution">
    <text evidence="1">The sequence shown here is derived from an EMBL/GenBank/DDBJ whole genome shotgun (WGS) entry which is preliminary data.</text>
</comment>
<gene>
    <name evidence="1" type="ORF">FK529_10470</name>
</gene>
<name>A0A5C5R9V2_9ACTN</name>